<dbReference type="Gene3D" id="3.40.190.10">
    <property type="entry name" value="Periplasmic binding protein-like II"/>
    <property type="match status" value="1"/>
</dbReference>
<accession>A0ABV5NBK9</accession>
<dbReference type="SUPFAM" id="SSF53850">
    <property type="entry name" value="Periplasmic binding protein-like II"/>
    <property type="match status" value="1"/>
</dbReference>
<keyword evidence="2" id="KW-1185">Reference proteome</keyword>
<dbReference type="RefSeq" id="WP_381350916.1">
    <property type="nucleotide sequence ID" value="NZ_JBHMCY010000124.1"/>
</dbReference>
<dbReference type="Proteomes" id="UP001589709">
    <property type="component" value="Unassembled WGS sequence"/>
</dbReference>
<name>A0ABV5NBK9_9ACTN</name>
<evidence type="ECO:0000313" key="2">
    <source>
        <dbReference type="Proteomes" id="UP001589709"/>
    </source>
</evidence>
<gene>
    <name evidence="1" type="ORF">ACFF45_34360</name>
</gene>
<protein>
    <recommendedName>
        <fullName evidence="3">LysR substrate-binding domain-containing protein</fullName>
    </recommendedName>
</protein>
<organism evidence="1 2">
    <name type="scientific">Streptomyces cinereospinus</name>
    <dbReference type="NCBI Taxonomy" id="285561"/>
    <lineage>
        <taxon>Bacteria</taxon>
        <taxon>Bacillati</taxon>
        <taxon>Actinomycetota</taxon>
        <taxon>Actinomycetes</taxon>
        <taxon>Kitasatosporales</taxon>
        <taxon>Streptomycetaceae</taxon>
        <taxon>Streptomyces</taxon>
    </lineage>
</organism>
<proteinExistence type="predicted"/>
<evidence type="ECO:0008006" key="3">
    <source>
        <dbReference type="Google" id="ProtNLM"/>
    </source>
</evidence>
<reference evidence="1 2" key="1">
    <citation type="submission" date="2024-09" db="EMBL/GenBank/DDBJ databases">
        <authorList>
            <person name="Sun Q."/>
            <person name="Mori K."/>
        </authorList>
    </citation>
    <scope>NUCLEOTIDE SEQUENCE [LARGE SCALE GENOMIC DNA]</scope>
    <source>
        <strain evidence="1 2">JCM 6917</strain>
    </source>
</reference>
<evidence type="ECO:0000313" key="1">
    <source>
        <dbReference type="EMBL" id="MFB9467631.1"/>
    </source>
</evidence>
<dbReference type="EMBL" id="JBHMCY010000124">
    <property type="protein sequence ID" value="MFB9467631.1"/>
    <property type="molecule type" value="Genomic_DNA"/>
</dbReference>
<comment type="caution">
    <text evidence="1">The sequence shown here is derived from an EMBL/GenBank/DDBJ whole genome shotgun (WGS) entry which is preliminary data.</text>
</comment>
<sequence>MAFVSERSALSLRIIDTLAERKVAWHSVLWCSDPLSIRASVQAGLAYTALPANAHDYHPSLRPAPAGALGPAPEPLVVHLAFSSTAREPVLEAARTVARATLRDLPLQQL</sequence>